<dbReference type="PANTHER" id="PTHR33619:SF3">
    <property type="entry name" value="POLYSACCHARIDE EXPORT PROTEIN GFCE-RELATED"/>
    <property type="match status" value="1"/>
</dbReference>
<feature type="domain" description="Soluble ligand binding" evidence="4">
    <location>
        <begin position="351"/>
        <end position="394"/>
    </location>
</feature>
<dbReference type="RefSeq" id="WP_231756390.1">
    <property type="nucleotide sequence ID" value="NZ_CP036433.1"/>
</dbReference>
<evidence type="ECO:0000256" key="1">
    <source>
        <dbReference type="ARBA" id="ARBA00022729"/>
    </source>
</evidence>
<dbReference type="KEGG" id="lcre:Pla8534_49090"/>
<evidence type="ECO:0000259" key="4">
    <source>
        <dbReference type="Pfam" id="PF10531"/>
    </source>
</evidence>
<dbReference type="InterPro" id="IPR003715">
    <property type="entry name" value="Poly_export_N"/>
</dbReference>
<evidence type="ECO:0000313" key="6">
    <source>
        <dbReference type="Proteomes" id="UP000317648"/>
    </source>
</evidence>
<dbReference type="InterPro" id="IPR049712">
    <property type="entry name" value="Poly_export"/>
</dbReference>
<evidence type="ECO:0000256" key="2">
    <source>
        <dbReference type="SAM" id="MobiDB-lite"/>
    </source>
</evidence>
<accession>A0A518DZ15</accession>
<dbReference type="Proteomes" id="UP000317648">
    <property type="component" value="Chromosome"/>
</dbReference>
<dbReference type="EMBL" id="CP036433">
    <property type="protein sequence ID" value="QDU97083.1"/>
    <property type="molecule type" value="Genomic_DNA"/>
</dbReference>
<keyword evidence="6" id="KW-1185">Reference proteome</keyword>
<dbReference type="Pfam" id="PF10531">
    <property type="entry name" value="SLBB"/>
    <property type="match status" value="1"/>
</dbReference>
<evidence type="ECO:0000259" key="3">
    <source>
        <dbReference type="Pfam" id="PF02563"/>
    </source>
</evidence>
<dbReference type="GO" id="GO:0015159">
    <property type="term" value="F:polysaccharide transmembrane transporter activity"/>
    <property type="evidence" value="ECO:0007669"/>
    <property type="project" value="InterPro"/>
</dbReference>
<gene>
    <name evidence="5" type="ORF">Pla8534_49090</name>
</gene>
<dbReference type="Gene3D" id="3.30.1950.10">
    <property type="entry name" value="wza like domain"/>
    <property type="match status" value="2"/>
</dbReference>
<dbReference type="AlphaFoldDB" id="A0A518DZ15"/>
<name>A0A518DZ15_9BACT</name>
<evidence type="ECO:0000313" key="5">
    <source>
        <dbReference type="EMBL" id="QDU97083.1"/>
    </source>
</evidence>
<feature type="region of interest" description="Disordered" evidence="2">
    <location>
        <begin position="283"/>
        <end position="302"/>
    </location>
</feature>
<organism evidence="5 6">
    <name type="scientific">Lignipirellula cremea</name>
    <dbReference type="NCBI Taxonomy" id="2528010"/>
    <lineage>
        <taxon>Bacteria</taxon>
        <taxon>Pseudomonadati</taxon>
        <taxon>Planctomycetota</taxon>
        <taxon>Planctomycetia</taxon>
        <taxon>Pirellulales</taxon>
        <taxon>Pirellulaceae</taxon>
        <taxon>Lignipirellula</taxon>
    </lineage>
</organism>
<proteinExistence type="predicted"/>
<keyword evidence="1" id="KW-0732">Signal</keyword>
<sequence length="470" mass="51182">MIIKRILKHLTETRLAWALAAGGLLPVVWGAWHFGSGIEPARTPSVVSTAQHSSAASVVMATPASHMRPIVAAADGSDAGKITTAHKPIATETAASQSTPGDAQSAAWFVVPEMRTQIQLCQALGPAAPYCIEGVDSADACGCGEMNWGAMKPIPWQAFAQGEYVGPHRLPHTPEYRLRVDDSIEFIYRLTREMSSHPYELNVGDEIRVESLTDDKIDRPLVIQPDGTITLRLLGQVRAARRTVDELRADLEERYKTYYKVPAITVTPLKVNTKLEDLRATVDSRAGQGGQGRQARVSPDGTVQLPGLGSIPALGMTLDELKREVDERYAQIVDGIEVTPALLARAPRRLFVVGEVRNPGVYEMNGPTSVMMAISQAGGWNIGGNLREIIVFRRAEDWRLLATKIDVRGALYGESPTPADEIWLRDTDIVVVPKMPIQVADDFIELIFTRGIYGVVPLQGSVNFAGASTF</sequence>
<dbReference type="PANTHER" id="PTHR33619">
    <property type="entry name" value="POLYSACCHARIDE EXPORT PROTEIN GFCE-RELATED"/>
    <property type="match status" value="1"/>
</dbReference>
<reference evidence="5 6" key="1">
    <citation type="submission" date="2019-02" db="EMBL/GenBank/DDBJ databases">
        <title>Deep-cultivation of Planctomycetes and their phenomic and genomic characterization uncovers novel biology.</title>
        <authorList>
            <person name="Wiegand S."/>
            <person name="Jogler M."/>
            <person name="Boedeker C."/>
            <person name="Pinto D."/>
            <person name="Vollmers J."/>
            <person name="Rivas-Marin E."/>
            <person name="Kohn T."/>
            <person name="Peeters S.H."/>
            <person name="Heuer A."/>
            <person name="Rast P."/>
            <person name="Oberbeckmann S."/>
            <person name="Bunk B."/>
            <person name="Jeske O."/>
            <person name="Meyerdierks A."/>
            <person name="Storesund J.E."/>
            <person name="Kallscheuer N."/>
            <person name="Luecker S."/>
            <person name="Lage O.M."/>
            <person name="Pohl T."/>
            <person name="Merkel B.J."/>
            <person name="Hornburger P."/>
            <person name="Mueller R.-W."/>
            <person name="Bruemmer F."/>
            <person name="Labrenz M."/>
            <person name="Spormann A.M."/>
            <person name="Op den Camp H."/>
            <person name="Overmann J."/>
            <person name="Amann R."/>
            <person name="Jetten M.S.M."/>
            <person name="Mascher T."/>
            <person name="Medema M.H."/>
            <person name="Devos D.P."/>
            <person name="Kaster A.-K."/>
            <person name="Ovreas L."/>
            <person name="Rohde M."/>
            <person name="Galperin M.Y."/>
            <person name="Jogler C."/>
        </authorList>
    </citation>
    <scope>NUCLEOTIDE SEQUENCE [LARGE SCALE GENOMIC DNA]</scope>
    <source>
        <strain evidence="5 6">Pla85_3_4</strain>
    </source>
</reference>
<dbReference type="Pfam" id="PF02563">
    <property type="entry name" value="Poly_export"/>
    <property type="match status" value="2"/>
</dbReference>
<dbReference type="InterPro" id="IPR019554">
    <property type="entry name" value="Soluble_ligand-bd"/>
</dbReference>
<feature type="domain" description="Polysaccharide export protein N-terminal" evidence="3">
    <location>
        <begin position="196"/>
        <end position="267"/>
    </location>
</feature>
<dbReference type="Gene3D" id="3.10.560.10">
    <property type="entry name" value="Outer membrane lipoprotein wza domain like"/>
    <property type="match status" value="1"/>
</dbReference>
<feature type="domain" description="Polysaccharide export protein N-terminal" evidence="3">
    <location>
        <begin position="285"/>
        <end position="339"/>
    </location>
</feature>
<protein>
    <submittedName>
        <fullName evidence="5">Polysaccharide biosynthesis/export protein</fullName>
    </submittedName>
</protein>